<sequence length="101" mass="11814">MYVVIFRARVREFDDAYSRAAAQLRELALSQFGCIEFHALTEGADEIALSYWPDEASIRAWKAHADHLLAQRLGRERWYESYQVQIARITRDYRHGDRAAP</sequence>
<name>I8T6G3_9GAMM</name>
<protein>
    <recommendedName>
        <fullName evidence="1">ABM domain-containing protein</fullName>
    </recommendedName>
</protein>
<dbReference type="Proteomes" id="UP000003704">
    <property type="component" value="Unassembled WGS sequence"/>
</dbReference>
<gene>
    <name evidence="2" type="ORF">WQQ_30920</name>
</gene>
<dbReference type="InterPro" id="IPR011008">
    <property type="entry name" value="Dimeric_a/b-barrel"/>
</dbReference>
<proteinExistence type="predicted"/>
<dbReference type="RefSeq" id="WP_007186031.1">
    <property type="nucleotide sequence ID" value="NZ_AKGD01000002.1"/>
</dbReference>
<dbReference type="PANTHER" id="PTHR37811:SF2">
    <property type="entry name" value="ABM DOMAIN-CONTAINING PROTEIN"/>
    <property type="match status" value="1"/>
</dbReference>
<keyword evidence="3" id="KW-1185">Reference proteome</keyword>
<evidence type="ECO:0000259" key="1">
    <source>
        <dbReference type="Pfam" id="PF03992"/>
    </source>
</evidence>
<dbReference type="InterPro" id="IPR007138">
    <property type="entry name" value="ABM_dom"/>
</dbReference>
<feature type="domain" description="ABM" evidence="1">
    <location>
        <begin position="1"/>
        <end position="72"/>
    </location>
</feature>
<dbReference type="Pfam" id="PF03992">
    <property type="entry name" value="ABM"/>
    <property type="match status" value="1"/>
</dbReference>
<evidence type="ECO:0000313" key="2">
    <source>
        <dbReference type="EMBL" id="EIT69510.1"/>
    </source>
</evidence>
<dbReference type="STRING" id="1172194.WQQ_30920"/>
<evidence type="ECO:0000313" key="3">
    <source>
        <dbReference type="Proteomes" id="UP000003704"/>
    </source>
</evidence>
<reference evidence="2 3" key="1">
    <citation type="journal article" date="2012" name="J. Bacteriol.">
        <title>Genome Sequence of n-Alkane-Degrading Hydrocarboniphaga effusa Strain AP103T (ATCC BAA-332T).</title>
        <authorList>
            <person name="Chang H.K."/>
            <person name="Zylstra G.J."/>
            <person name="Chae J.C."/>
        </authorList>
    </citation>
    <scope>NUCLEOTIDE SEQUENCE [LARGE SCALE GENOMIC DNA]</scope>
    <source>
        <strain evidence="2 3">AP103</strain>
    </source>
</reference>
<organism evidence="2 3">
    <name type="scientific">Hydrocarboniphaga effusa AP103</name>
    <dbReference type="NCBI Taxonomy" id="1172194"/>
    <lineage>
        <taxon>Bacteria</taxon>
        <taxon>Pseudomonadati</taxon>
        <taxon>Pseudomonadota</taxon>
        <taxon>Gammaproteobacteria</taxon>
        <taxon>Nevskiales</taxon>
        <taxon>Nevskiaceae</taxon>
        <taxon>Hydrocarboniphaga</taxon>
    </lineage>
</organism>
<dbReference type="OrthoDB" id="9797060at2"/>
<dbReference type="SUPFAM" id="SSF54909">
    <property type="entry name" value="Dimeric alpha+beta barrel"/>
    <property type="match status" value="1"/>
</dbReference>
<dbReference type="Gene3D" id="3.30.70.100">
    <property type="match status" value="1"/>
</dbReference>
<dbReference type="EMBL" id="AKGD01000002">
    <property type="protein sequence ID" value="EIT69510.1"/>
    <property type="molecule type" value="Genomic_DNA"/>
</dbReference>
<dbReference type="PANTHER" id="PTHR37811">
    <property type="entry name" value="BLL5343 PROTEIN"/>
    <property type="match status" value="1"/>
</dbReference>
<dbReference type="PATRIC" id="fig|1172194.4.peg.2995"/>
<comment type="caution">
    <text evidence="2">The sequence shown here is derived from an EMBL/GenBank/DDBJ whole genome shotgun (WGS) entry which is preliminary data.</text>
</comment>
<dbReference type="InterPro" id="IPR052936">
    <property type="entry name" value="Jasmonate_Hydroxylase-like"/>
</dbReference>
<dbReference type="AlphaFoldDB" id="I8T6G3"/>
<accession>I8T6G3</accession>